<dbReference type="Pfam" id="PF01638">
    <property type="entry name" value="HxlR"/>
    <property type="match status" value="1"/>
</dbReference>
<gene>
    <name evidence="5" type="primary">yybR</name>
    <name evidence="5" type="ORF">PS645_00368</name>
</gene>
<accession>A0A5E6PL67</accession>
<dbReference type="Gene3D" id="1.10.10.10">
    <property type="entry name" value="Winged helix-like DNA-binding domain superfamily/Winged helix DNA-binding domain"/>
    <property type="match status" value="1"/>
</dbReference>
<dbReference type="PANTHER" id="PTHR33204:SF29">
    <property type="entry name" value="TRANSCRIPTIONAL REGULATOR"/>
    <property type="match status" value="1"/>
</dbReference>
<feature type="domain" description="HTH hxlR-type" evidence="4">
    <location>
        <begin position="8"/>
        <end position="113"/>
    </location>
</feature>
<keyword evidence="1" id="KW-0805">Transcription regulation</keyword>
<dbReference type="Proteomes" id="UP000325607">
    <property type="component" value="Unassembled WGS sequence"/>
</dbReference>
<dbReference type="EMBL" id="CABVGX010000002">
    <property type="protein sequence ID" value="VVM43418.1"/>
    <property type="molecule type" value="Genomic_DNA"/>
</dbReference>
<name>A0A5E6PL67_PSEFL</name>
<dbReference type="RefSeq" id="WP_191623094.1">
    <property type="nucleotide sequence ID" value="NZ_CABVGX010000002.1"/>
</dbReference>
<evidence type="ECO:0000256" key="2">
    <source>
        <dbReference type="ARBA" id="ARBA00023125"/>
    </source>
</evidence>
<proteinExistence type="predicted"/>
<dbReference type="PANTHER" id="PTHR33204">
    <property type="entry name" value="TRANSCRIPTIONAL REGULATOR, MARR FAMILY"/>
    <property type="match status" value="1"/>
</dbReference>
<evidence type="ECO:0000259" key="4">
    <source>
        <dbReference type="PROSITE" id="PS51118"/>
    </source>
</evidence>
<dbReference type="PROSITE" id="PS51118">
    <property type="entry name" value="HTH_HXLR"/>
    <property type="match status" value="1"/>
</dbReference>
<evidence type="ECO:0000313" key="5">
    <source>
        <dbReference type="EMBL" id="VVM43418.1"/>
    </source>
</evidence>
<dbReference type="SUPFAM" id="SSF46785">
    <property type="entry name" value="Winged helix' DNA-binding domain"/>
    <property type="match status" value="1"/>
</dbReference>
<dbReference type="InterPro" id="IPR002577">
    <property type="entry name" value="HTH_HxlR"/>
</dbReference>
<dbReference type="GO" id="GO:0003677">
    <property type="term" value="F:DNA binding"/>
    <property type="evidence" value="ECO:0007669"/>
    <property type="project" value="UniProtKB-KW"/>
</dbReference>
<evidence type="ECO:0000313" key="6">
    <source>
        <dbReference type="Proteomes" id="UP000325607"/>
    </source>
</evidence>
<keyword evidence="3" id="KW-0804">Transcription</keyword>
<evidence type="ECO:0000256" key="3">
    <source>
        <dbReference type="ARBA" id="ARBA00023163"/>
    </source>
</evidence>
<keyword evidence="2" id="KW-0238">DNA-binding</keyword>
<protein>
    <submittedName>
        <fullName evidence="5">Putative HTH-type transcriptional regulator YybR</fullName>
    </submittedName>
</protein>
<dbReference type="InterPro" id="IPR036390">
    <property type="entry name" value="WH_DNA-bd_sf"/>
</dbReference>
<organism evidence="5 6">
    <name type="scientific">Pseudomonas fluorescens</name>
    <dbReference type="NCBI Taxonomy" id="294"/>
    <lineage>
        <taxon>Bacteria</taxon>
        <taxon>Pseudomonadati</taxon>
        <taxon>Pseudomonadota</taxon>
        <taxon>Gammaproteobacteria</taxon>
        <taxon>Pseudomonadales</taxon>
        <taxon>Pseudomonadaceae</taxon>
        <taxon>Pseudomonas</taxon>
    </lineage>
</organism>
<dbReference type="AlphaFoldDB" id="A0A5E6PL67"/>
<sequence length="125" mass="14125">MSQSKIYTPDSAAKDVNAVLALLRGRWKLVIVFHLFDGKVQRFSDLERAVSGISQKMLAQQLRGLENDGLVIRTVYDEKPPRVDYRLTMWGQKLCPVLDGMLKWADSPERSAPVTIEPVRALNEA</sequence>
<dbReference type="InterPro" id="IPR036388">
    <property type="entry name" value="WH-like_DNA-bd_sf"/>
</dbReference>
<evidence type="ECO:0000256" key="1">
    <source>
        <dbReference type="ARBA" id="ARBA00023015"/>
    </source>
</evidence>
<reference evidence="5 6" key="1">
    <citation type="submission" date="2019-09" db="EMBL/GenBank/DDBJ databases">
        <authorList>
            <person name="Chandra G."/>
            <person name="Truman W A."/>
        </authorList>
    </citation>
    <scope>NUCLEOTIDE SEQUENCE [LARGE SCALE GENOMIC DNA]</scope>
    <source>
        <strain evidence="5">PS645</strain>
    </source>
</reference>